<comment type="catalytic activity">
    <reaction evidence="1">
        <text>a 4-O-methyl-thymidine in DNA + L-cysteinyl-[protein] = a thymidine in DNA + S-methyl-L-cysteinyl-[protein]</text>
        <dbReference type="Rhea" id="RHEA:53428"/>
        <dbReference type="Rhea" id="RHEA-COMP:10131"/>
        <dbReference type="Rhea" id="RHEA-COMP:10132"/>
        <dbReference type="Rhea" id="RHEA-COMP:13555"/>
        <dbReference type="Rhea" id="RHEA-COMP:13556"/>
        <dbReference type="ChEBI" id="CHEBI:29950"/>
        <dbReference type="ChEBI" id="CHEBI:82612"/>
        <dbReference type="ChEBI" id="CHEBI:137386"/>
        <dbReference type="ChEBI" id="CHEBI:137387"/>
        <dbReference type="EC" id="2.1.1.63"/>
    </reaction>
</comment>
<evidence type="ECO:0000313" key="11">
    <source>
        <dbReference type="EMBL" id="NKY13237.1"/>
    </source>
</evidence>
<keyword evidence="4" id="KW-0489">Methyltransferase</keyword>
<dbReference type="InterPro" id="IPR001497">
    <property type="entry name" value="MethylDNA_cys_MeTrfase_AS"/>
</dbReference>
<evidence type="ECO:0000256" key="2">
    <source>
        <dbReference type="ARBA" id="ARBA00008711"/>
    </source>
</evidence>
<proteinExistence type="inferred from homology"/>
<dbReference type="NCBIfam" id="TIGR00589">
    <property type="entry name" value="ogt"/>
    <property type="match status" value="1"/>
</dbReference>
<dbReference type="Pfam" id="PF02870">
    <property type="entry name" value="Methyltransf_1N"/>
    <property type="match status" value="1"/>
</dbReference>
<sequence length="183" mass="19425">MRPVPLTAAVAVHATALGPLTLAATDEALVLCAFAPPETGVGRARRADLHPVEETEATAAQRRVLDGARTQLDAYLGGRRRDFTVPTDLRLATPFSRRTVSILEEFVPYGRTTTYARLAEVLDRPRAARAVGTALGTNPLCVVLPCHRVVGSTGSLSGYAGGLEAKRFLLDLEAAHPAAHPPL</sequence>
<organism evidence="11 12">
    <name type="scientific">Streptomyces somaliensis (strain ATCC 33201 / DSM 40738 / JCM 12659 / KCTC 9044 / NCTC 11332 / NRRL B-12077 / IP 733)</name>
    <dbReference type="NCBI Taxonomy" id="1134445"/>
    <lineage>
        <taxon>Bacteria</taxon>
        <taxon>Bacillati</taxon>
        <taxon>Actinomycetota</taxon>
        <taxon>Actinomycetes</taxon>
        <taxon>Kitasatosporales</taxon>
        <taxon>Streptomycetaceae</taxon>
        <taxon>Streptomyces</taxon>
    </lineage>
</organism>
<dbReference type="Proteomes" id="UP000570003">
    <property type="component" value="Unassembled WGS sequence"/>
</dbReference>
<dbReference type="InterPro" id="IPR008332">
    <property type="entry name" value="MethylG_MeTrfase_N"/>
</dbReference>
<dbReference type="GO" id="GO:0003908">
    <property type="term" value="F:methylated-DNA-[protein]-cysteine S-methyltransferase activity"/>
    <property type="evidence" value="ECO:0007669"/>
    <property type="project" value="UniProtKB-EC"/>
</dbReference>
<evidence type="ECO:0000256" key="8">
    <source>
        <dbReference type="ARBA" id="ARBA00049348"/>
    </source>
</evidence>
<evidence type="ECO:0000256" key="6">
    <source>
        <dbReference type="ARBA" id="ARBA00022763"/>
    </source>
</evidence>
<feature type="domain" description="Methylguanine DNA methyltransferase ribonuclease-like" evidence="10">
    <location>
        <begin position="14"/>
        <end position="89"/>
    </location>
</feature>
<dbReference type="CDD" id="cd06445">
    <property type="entry name" value="ATase"/>
    <property type="match status" value="1"/>
</dbReference>
<dbReference type="PROSITE" id="PS00374">
    <property type="entry name" value="MGMT"/>
    <property type="match status" value="1"/>
</dbReference>
<keyword evidence="7" id="KW-0234">DNA repair</keyword>
<evidence type="ECO:0000313" key="12">
    <source>
        <dbReference type="Proteomes" id="UP000570003"/>
    </source>
</evidence>
<feature type="domain" description="Methylated-DNA-[protein]-cysteine S-methyltransferase DNA binding" evidence="9">
    <location>
        <begin position="94"/>
        <end position="174"/>
    </location>
</feature>
<dbReference type="SUPFAM" id="SSF46767">
    <property type="entry name" value="Methylated DNA-protein cysteine methyltransferase, C-terminal domain"/>
    <property type="match status" value="1"/>
</dbReference>
<evidence type="ECO:0000256" key="1">
    <source>
        <dbReference type="ARBA" id="ARBA00001286"/>
    </source>
</evidence>
<dbReference type="Gene3D" id="1.10.10.10">
    <property type="entry name" value="Winged helix-like DNA-binding domain superfamily/Winged helix DNA-binding domain"/>
    <property type="match status" value="1"/>
</dbReference>
<dbReference type="PANTHER" id="PTHR10815:SF13">
    <property type="entry name" value="METHYLATED-DNA--PROTEIN-CYSTEINE METHYLTRANSFERASE"/>
    <property type="match status" value="1"/>
</dbReference>
<dbReference type="EMBL" id="JAAXOU010000018">
    <property type="protein sequence ID" value="NKY13237.1"/>
    <property type="molecule type" value="Genomic_DNA"/>
</dbReference>
<evidence type="ECO:0000256" key="7">
    <source>
        <dbReference type="ARBA" id="ARBA00023204"/>
    </source>
</evidence>
<dbReference type="FunFam" id="1.10.10.10:FF:000214">
    <property type="entry name" value="Methylated-DNA--protein-cysteine methyltransferase"/>
    <property type="match status" value="1"/>
</dbReference>
<keyword evidence="6" id="KW-0227">DNA damage</keyword>
<dbReference type="EC" id="2.1.1.63" evidence="3"/>
<dbReference type="InterPro" id="IPR036631">
    <property type="entry name" value="MGMT_N_sf"/>
</dbReference>
<evidence type="ECO:0000259" key="10">
    <source>
        <dbReference type="Pfam" id="PF02870"/>
    </source>
</evidence>
<evidence type="ECO:0000256" key="4">
    <source>
        <dbReference type="ARBA" id="ARBA00022603"/>
    </source>
</evidence>
<dbReference type="InterPro" id="IPR014048">
    <property type="entry name" value="MethylDNA_cys_MeTrfase_DNA-bd"/>
</dbReference>
<evidence type="ECO:0000256" key="5">
    <source>
        <dbReference type="ARBA" id="ARBA00022679"/>
    </source>
</evidence>
<gene>
    <name evidence="11" type="ORF">HGA06_03340</name>
</gene>
<keyword evidence="12" id="KW-1185">Reference proteome</keyword>
<dbReference type="GO" id="GO:0006281">
    <property type="term" value="P:DNA repair"/>
    <property type="evidence" value="ECO:0007669"/>
    <property type="project" value="UniProtKB-KW"/>
</dbReference>
<name>A0AA44ICB9_STRE0</name>
<comment type="similarity">
    <text evidence="2">Belongs to the MGMT family.</text>
</comment>
<accession>A0AA44ICB9</accession>
<dbReference type="AlphaFoldDB" id="A0AA44ICB9"/>
<evidence type="ECO:0000256" key="3">
    <source>
        <dbReference type="ARBA" id="ARBA00011918"/>
    </source>
</evidence>
<dbReference type="GO" id="GO:0032259">
    <property type="term" value="P:methylation"/>
    <property type="evidence" value="ECO:0007669"/>
    <property type="project" value="UniProtKB-KW"/>
</dbReference>
<dbReference type="SUPFAM" id="SSF53155">
    <property type="entry name" value="Methylated DNA-protein cysteine methyltransferase domain"/>
    <property type="match status" value="1"/>
</dbReference>
<dbReference type="Gene3D" id="3.30.160.70">
    <property type="entry name" value="Methylated DNA-protein cysteine methyltransferase domain"/>
    <property type="match status" value="1"/>
</dbReference>
<dbReference type="InterPro" id="IPR036217">
    <property type="entry name" value="MethylDNA_cys_MeTrfase_DNAb"/>
</dbReference>
<protein>
    <recommendedName>
        <fullName evidence="3">methylated-DNA--[protein]-cysteine S-methyltransferase</fullName>
        <ecNumber evidence="3">2.1.1.63</ecNumber>
    </recommendedName>
</protein>
<reference evidence="11 12" key="1">
    <citation type="submission" date="2020-04" db="EMBL/GenBank/DDBJ databases">
        <title>MicrobeNet Type strains.</title>
        <authorList>
            <person name="Nicholson A.C."/>
        </authorList>
    </citation>
    <scope>NUCLEOTIDE SEQUENCE [LARGE SCALE GENOMIC DNA]</scope>
    <source>
        <strain evidence="11 12">DSM 40738</strain>
    </source>
</reference>
<dbReference type="PANTHER" id="PTHR10815">
    <property type="entry name" value="METHYLATED-DNA--PROTEIN-CYSTEINE METHYLTRANSFERASE"/>
    <property type="match status" value="1"/>
</dbReference>
<keyword evidence="5" id="KW-0808">Transferase</keyword>
<dbReference type="InterPro" id="IPR036388">
    <property type="entry name" value="WH-like_DNA-bd_sf"/>
</dbReference>
<comment type="caution">
    <text evidence="11">The sequence shown here is derived from an EMBL/GenBank/DDBJ whole genome shotgun (WGS) entry which is preliminary data.</text>
</comment>
<comment type="catalytic activity">
    <reaction evidence="8">
        <text>a 6-O-methyl-2'-deoxyguanosine in DNA + L-cysteinyl-[protein] = S-methyl-L-cysteinyl-[protein] + a 2'-deoxyguanosine in DNA</text>
        <dbReference type="Rhea" id="RHEA:24000"/>
        <dbReference type="Rhea" id="RHEA-COMP:10131"/>
        <dbReference type="Rhea" id="RHEA-COMP:10132"/>
        <dbReference type="Rhea" id="RHEA-COMP:11367"/>
        <dbReference type="Rhea" id="RHEA-COMP:11368"/>
        <dbReference type="ChEBI" id="CHEBI:29950"/>
        <dbReference type="ChEBI" id="CHEBI:82612"/>
        <dbReference type="ChEBI" id="CHEBI:85445"/>
        <dbReference type="ChEBI" id="CHEBI:85448"/>
        <dbReference type="EC" id="2.1.1.63"/>
    </reaction>
</comment>
<dbReference type="Pfam" id="PF01035">
    <property type="entry name" value="DNA_binding_1"/>
    <property type="match status" value="1"/>
</dbReference>
<evidence type="ECO:0000259" key="9">
    <source>
        <dbReference type="Pfam" id="PF01035"/>
    </source>
</evidence>